<comment type="caution">
    <text evidence="2">The sequence shown here is derived from an EMBL/GenBank/DDBJ whole genome shotgun (WGS) entry which is preliminary data.</text>
</comment>
<dbReference type="Proteomes" id="UP000634206">
    <property type="component" value="Unassembled WGS sequence"/>
</dbReference>
<dbReference type="Gene3D" id="2.30.42.10">
    <property type="match status" value="1"/>
</dbReference>
<feature type="signal peptide" evidence="1">
    <location>
        <begin position="1"/>
        <end position="22"/>
    </location>
</feature>
<dbReference type="RefSeq" id="WP_309489993.1">
    <property type="nucleotide sequence ID" value="NZ_JAENIG010000006.1"/>
</dbReference>
<protein>
    <recommendedName>
        <fullName evidence="4">PDZ domain-containing protein</fullName>
    </recommendedName>
</protein>
<dbReference type="EMBL" id="JAENIG010000006">
    <property type="protein sequence ID" value="MBK1855380.1"/>
    <property type="molecule type" value="Genomic_DNA"/>
</dbReference>
<dbReference type="InterPro" id="IPR036034">
    <property type="entry name" value="PDZ_sf"/>
</dbReference>
<dbReference type="AlphaFoldDB" id="A0AAE2SBZ3"/>
<accession>A0AAE2SBZ3</accession>
<name>A0AAE2SBZ3_9BACT</name>
<dbReference type="SUPFAM" id="SSF50156">
    <property type="entry name" value="PDZ domain-like"/>
    <property type="match status" value="1"/>
</dbReference>
<sequence>MMKNLSFQIVACVMVLSTQLLANPKSAPKQIPNVAKVASLLLAGKEFSASEQKLFALTSLKHAKELKEALVLAKFSGDDNQYASAKRALEKVKEIGESQSASAVHGATITWYLFFQKDKISSIPMIDRVQKGSPADRAGLLPGDVVDVCAGIRLASENSRNRFAQLLAQWPESIPLELKVRRSEQAASWSSMMKRTRKTLVMFAKP</sequence>
<gene>
    <name evidence="2" type="ORF">JIN83_10450</name>
</gene>
<keyword evidence="1" id="KW-0732">Signal</keyword>
<feature type="chain" id="PRO_5041985946" description="PDZ domain-containing protein" evidence="1">
    <location>
        <begin position="23"/>
        <end position="206"/>
    </location>
</feature>
<evidence type="ECO:0008006" key="4">
    <source>
        <dbReference type="Google" id="ProtNLM"/>
    </source>
</evidence>
<reference evidence="2" key="1">
    <citation type="submission" date="2021-01" db="EMBL/GenBank/DDBJ databases">
        <title>Modified the classification status of verrucomicrobia.</title>
        <authorList>
            <person name="Feng X."/>
        </authorList>
    </citation>
    <scope>NUCLEOTIDE SEQUENCE</scope>
    <source>
        <strain evidence="2">5K15</strain>
    </source>
</reference>
<keyword evidence="3" id="KW-1185">Reference proteome</keyword>
<organism evidence="2 3">
    <name type="scientific">Oceaniferula flava</name>
    <dbReference type="NCBI Taxonomy" id="2800421"/>
    <lineage>
        <taxon>Bacteria</taxon>
        <taxon>Pseudomonadati</taxon>
        <taxon>Verrucomicrobiota</taxon>
        <taxon>Verrucomicrobiia</taxon>
        <taxon>Verrucomicrobiales</taxon>
        <taxon>Verrucomicrobiaceae</taxon>
        <taxon>Oceaniferula</taxon>
    </lineage>
</organism>
<proteinExistence type="predicted"/>
<evidence type="ECO:0000256" key="1">
    <source>
        <dbReference type="SAM" id="SignalP"/>
    </source>
</evidence>
<evidence type="ECO:0000313" key="3">
    <source>
        <dbReference type="Proteomes" id="UP000634206"/>
    </source>
</evidence>
<evidence type="ECO:0000313" key="2">
    <source>
        <dbReference type="EMBL" id="MBK1855380.1"/>
    </source>
</evidence>